<evidence type="ECO:0000256" key="2">
    <source>
        <dbReference type="ARBA" id="ARBA00022723"/>
    </source>
</evidence>
<keyword evidence="1 4" id="KW-0349">Heme</keyword>
<accession>B3EAA5</accession>
<dbReference type="GO" id="GO:0046872">
    <property type="term" value="F:metal ion binding"/>
    <property type="evidence" value="ECO:0007669"/>
    <property type="project" value="UniProtKB-KW"/>
</dbReference>
<keyword evidence="5" id="KW-0472">Membrane</keyword>
<dbReference type="RefSeq" id="WP_012468291.1">
    <property type="nucleotide sequence ID" value="NC_010814.1"/>
</dbReference>
<protein>
    <submittedName>
        <fullName evidence="8">Cytochrome c class I</fullName>
    </submittedName>
</protein>
<dbReference type="InterPro" id="IPR036909">
    <property type="entry name" value="Cyt_c-like_dom_sf"/>
</dbReference>
<dbReference type="GO" id="GO:0009055">
    <property type="term" value="F:electron transfer activity"/>
    <property type="evidence" value="ECO:0007669"/>
    <property type="project" value="InterPro"/>
</dbReference>
<dbReference type="HOGENOM" id="CLU_073827_0_0_7"/>
<dbReference type="EMBL" id="CP001089">
    <property type="protein sequence ID" value="ACD93933.1"/>
    <property type="molecule type" value="Genomic_DNA"/>
</dbReference>
<keyword evidence="3 4" id="KW-0408">Iron</keyword>
<sequence>MANRNRFLSCFSTLLVLIASSYPVQADQGKDLFDKQCASCHTIGGGDGGGPDLKGVTEKQTGDWLVRVIVEPDKLTAAKDPHQAELVKKFGFEMPNLGISSEDAKKIIAYLATAGGVAASSSSVPAPEKTELLVTPELIAQGKALFTGSKRFAKGGAPCLSCHPFTYPGISGGNLSIADLNKSYKKMGDAGMQGALKALKFPIMKNMYADRPLTDDEIKALMALFKDSAAQKEGTGGFKTFQLAGGILFFGLLLGLALYKRRIR</sequence>
<name>B3EAA5_TRIL1</name>
<keyword evidence="6" id="KW-0732">Signal</keyword>
<dbReference type="Pfam" id="PF00034">
    <property type="entry name" value="Cytochrom_C"/>
    <property type="match status" value="1"/>
</dbReference>
<keyword evidence="9" id="KW-1185">Reference proteome</keyword>
<evidence type="ECO:0000256" key="6">
    <source>
        <dbReference type="SAM" id="SignalP"/>
    </source>
</evidence>
<keyword evidence="5" id="KW-1133">Transmembrane helix</keyword>
<evidence type="ECO:0000256" key="4">
    <source>
        <dbReference type="PROSITE-ProRule" id="PRU00433"/>
    </source>
</evidence>
<dbReference type="GO" id="GO:0020037">
    <property type="term" value="F:heme binding"/>
    <property type="evidence" value="ECO:0007669"/>
    <property type="project" value="InterPro"/>
</dbReference>
<reference evidence="8 9" key="1">
    <citation type="submission" date="2008-05" db="EMBL/GenBank/DDBJ databases">
        <title>Complete sequence of chromosome of Geobacter lovleyi SZ.</title>
        <authorList>
            <consortium name="US DOE Joint Genome Institute"/>
            <person name="Lucas S."/>
            <person name="Copeland A."/>
            <person name="Lapidus A."/>
            <person name="Glavina del Rio T."/>
            <person name="Dalin E."/>
            <person name="Tice H."/>
            <person name="Bruce D."/>
            <person name="Goodwin L."/>
            <person name="Pitluck S."/>
            <person name="Chertkov O."/>
            <person name="Meincke L."/>
            <person name="Brettin T."/>
            <person name="Detter J.C."/>
            <person name="Han C."/>
            <person name="Tapia R."/>
            <person name="Kuske C.R."/>
            <person name="Schmutz J."/>
            <person name="Larimer F."/>
            <person name="Land M."/>
            <person name="Hauser L."/>
            <person name="Kyrpides N."/>
            <person name="Mikhailova N."/>
            <person name="Sung Y."/>
            <person name="Fletcher K.E."/>
            <person name="Ritalahti K.M."/>
            <person name="Loeffler F.E."/>
            <person name="Richardson P."/>
        </authorList>
    </citation>
    <scope>NUCLEOTIDE SEQUENCE [LARGE SCALE GENOMIC DNA]</scope>
    <source>
        <strain evidence="9">ATCC BAA-1151 / DSM 17278 / SZ</strain>
    </source>
</reference>
<dbReference type="SUPFAM" id="SSF46626">
    <property type="entry name" value="Cytochrome c"/>
    <property type="match status" value="2"/>
</dbReference>
<evidence type="ECO:0000259" key="7">
    <source>
        <dbReference type="PROSITE" id="PS51007"/>
    </source>
</evidence>
<dbReference type="Proteomes" id="UP000002420">
    <property type="component" value="Chromosome"/>
</dbReference>
<feature type="domain" description="Cytochrome c" evidence="7">
    <location>
        <begin position="24"/>
        <end position="115"/>
    </location>
</feature>
<dbReference type="PANTHER" id="PTHR33751">
    <property type="entry name" value="CBB3-TYPE CYTOCHROME C OXIDASE SUBUNIT FIXP"/>
    <property type="match status" value="1"/>
</dbReference>
<proteinExistence type="predicted"/>
<dbReference type="InterPro" id="IPR050597">
    <property type="entry name" value="Cytochrome_c_Oxidase_Subunit"/>
</dbReference>
<organism evidence="8 9">
    <name type="scientific">Trichlorobacter lovleyi (strain ATCC BAA-1151 / DSM 17278 / SZ)</name>
    <name type="common">Geobacter lovleyi</name>
    <dbReference type="NCBI Taxonomy" id="398767"/>
    <lineage>
        <taxon>Bacteria</taxon>
        <taxon>Pseudomonadati</taxon>
        <taxon>Thermodesulfobacteriota</taxon>
        <taxon>Desulfuromonadia</taxon>
        <taxon>Geobacterales</taxon>
        <taxon>Geobacteraceae</taxon>
        <taxon>Trichlorobacter</taxon>
    </lineage>
</organism>
<dbReference type="eggNOG" id="COG2863">
    <property type="taxonomic scope" value="Bacteria"/>
</dbReference>
<dbReference type="eggNOG" id="COG2010">
    <property type="taxonomic scope" value="Bacteria"/>
</dbReference>
<dbReference type="PROSITE" id="PS51007">
    <property type="entry name" value="CYTC"/>
    <property type="match status" value="2"/>
</dbReference>
<evidence type="ECO:0000256" key="1">
    <source>
        <dbReference type="ARBA" id="ARBA00022617"/>
    </source>
</evidence>
<dbReference type="Gene3D" id="1.10.760.10">
    <property type="entry name" value="Cytochrome c-like domain"/>
    <property type="match status" value="2"/>
</dbReference>
<dbReference type="InterPro" id="IPR009056">
    <property type="entry name" value="Cyt_c-like_dom"/>
</dbReference>
<keyword evidence="5" id="KW-0812">Transmembrane</keyword>
<evidence type="ECO:0000256" key="3">
    <source>
        <dbReference type="ARBA" id="ARBA00023004"/>
    </source>
</evidence>
<dbReference type="OrthoDB" id="5296507at2"/>
<feature type="transmembrane region" description="Helical" evidence="5">
    <location>
        <begin position="241"/>
        <end position="259"/>
    </location>
</feature>
<feature type="chain" id="PRO_5002787694" evidence="6">
    <location>
        <begin position="27"/>
        <end position="264"/>
    </location>
</feature>
<dbReference type="PANTHER" id="PTHR33751:SF1">
    <property type="entry name" value="CBB3-TYPE CYTOCHROME C OXIDASE SUBUNIT FIXP"/>
    <property type="match status" value="1"/>
</dbReference>
<dbReference type="STRING" id="398767.Glov_0202"/>
<gene>
    <name evidence="8" type="ordered locus">Glov_0202</name>
</gene>
<feature type="domain" description="Cytochrome c" evidence="7">
    <location>
        <begin position="137"/>
        <end position="229"/>
    </location>
</feature>
<keyword evidence="2 4" id="KW-0479">Metal-binding</keyword>
<dbReference type="AlphaFoldDB" id="B3EAA5"/>
<evidence type="ECO:0000313" key="8">
    <source>
        <dbReference type="EMBL" id="ACD93933.1"/>
    </source>
</evidence>
<evidence type="ECO:0000313" key="9">
    <source>
        <dbReference type="Proteomes" id="UP000002420"/>
    </source>
</evidence>
<evidence type="ECO:0000256" key="5">
    <source>
        <dbReference type="SAM" id="Phobius"/>
    </source>
</evidence>
<feature type="signal peptide" evidence="6">
    <location>
        <begin position="1"/>
        <end position="26"/>
    </location>
</feature>
<dbReference type="KEGG" id="glo:Glov_0202"/>